<dbReference type="InterPro" id="IPR017441">
    <property type="entry name" value="Protein_kinase_ATP_BS"/>
</dbReference>
<organism evidence="11 12">
    <name type="scientific">Streptomyces argenteolus</name>
    <dbReference type="NCBI Taxonomy" id="67274"/>
    <lineage>
        <taxon>Bacteria</taxon>
        <taxon>Bacillati</taxon>
        <taxon>Actinomycetota</taxon>
        <taxon>Actinomycetes</taxon>
        <taxon>Kitasatosporales</taxon>
        <taxon>Streptomycetaceae</taxon>
        <taxon>Streptomyces</taxon>
    </lineage>
</organism>
<feature type="region of interest" description="Disordered" evidence="8">
    <location>
        <begin position="380"/>
        <end position="493"/>
    </location>
</feature>
<evidence type="ECO:0000313" key="11">
    <source>
        <dbReference type="EMBL" id="MFF5894541.1"/>
    </source>
</evidence>
<proteinExistence type="inferred from homology"/>
<protein>
    <recommendedName>
        <fullName evidence="2">non-specific serine/threonine protein kinase</fullName>
        <ecNumber evidence="2">2.7.11.1</ecNumber>
    </recommendedName>
</protein>
<dbReference type="RefSeq" id="WP_387899512.1">
    <property type="nucleotide sequence ID" value="NZ_JBIBEG010000001.1"/>
</dbReference>
<dbReference type="Pfam" id="PF00652">
    <property type="entry name" value="Ricin_B_lectin"/>
    <property type="match status" value="1"/>
</dbReference>
<keyword evidence="3" id="KW-0808">Transferase</keyword>
<keyword evidence="4 7" id="KW-0547">Nucleotide-binding</keyword>
<name>A0ABW6WZA5_9ACTN</name>
<evidence type="ECO:0000313" key="12">
    <source>
        <dbReference type="Proteomes" id="UP001602322"/>
    </source>
</evidence>
<dbReference type="PROSITE" id="PS00107">
    <property type="entry name" value="PROTEIN_KINASE_ATP"/>
    <property type="match status" value="1"/>
</dbReference>
<evidence type="ECO:0000256" key="6">
    <source>
        <dbReference type="ARBA" id="ARBA00022840"/>
    </source>
</evidence>
<dbReference type="InterPro" id="IPR000719">
    <property type="entry name" value="Prot_kinase_dom"/>
</dbReference>
<evidence type="ECO:0000259" key="10">
    <source>
        <dbReference type="PROSITE" id="PS50011"/>
    </source>
</evidence>
<comment type="caution">
    <text evidence="11">The sequence shown here is derived from an EMBL/GenBank/DDBJ whole genome shotgun (WGS) entry which is preliminary data.</text>
</comment>
<gene>
    <name evidence="11" type="ORF">ACFY8O_01315</name>
</gene>
<evidence type="ECO:0000256" key="3">
    <source>
        <dbReference type="ARBA" id="ARBA00022679"/>
    </source>
</evidence>
<evidence type="ECO:0000256" key="1">
    <source>
        <dbReference type="ARBA" id="ARBA00010886"/>
    </source>
</evidence>
<dbReference type="SUPFAM" id="SSF50370">
    <property type="entry name" value="Ricin B-like lectins"/>
    <property type="match status" value="1"/>
</dbReference>
<dbReference type="InterPro" id="IPR050660">
    <property type="entry name" value="NEK_Ser/Thr_kinase"/>
</dbReference>
<dbReference type="CDD" id="cd23415">
    <property type="entry name" value="beta-trefoil_Ricin_AH"/>
    <property type="match status" value="1"/>
</dbReference>
<feature type="region of interest" description="Disordered" evidence="8">
    <location>
        <begin position="304"/>
        <end position="342"/>
    </location>
</feature>
<dbReference type="PROSITE" id="PS50011">
    <property type="entry name" value="PROTEIN_KINASE_DOM"/>
    <property type="match status" value="1"/>
</dbReference>
<evidence type="ECO:0000256" key="4">
    <source>
        <dbReference type="ARBA" id="ARBA00022741"/>
    </source>
</evidence>
<dbReference type="InterPro" id="IPR008271">
    <property type="entry name" value="Ser/Thr_kinase_AS"/>
</dbReference>
<dbReference type="EMBL" id="JBIBEG010000001">
    <property type="protein sequence ID" value="MFF5894541.1"/>
    <property type="molecule type" value="Genomic_DNA"/>
</dbReference>
<feature type="compositionally biased region" description="Gly residues" evidence="8">
    <location>
        <begin position="441"/>
        <end position="466"/>
    </location>
</feature>
<keyword evidence="12" id="KW-1185">Reference proteome</keyword>
<dbReference type="Proteomes" id="UP001602322">
    <property type="component" value="Unassembled WGS sequence"/>
</dbReference>
<dbReference type="CDD" id="cd14014">
    <property type="entry name" value="STKc_PknB_like"/>
    <property type="match status" value="1"/>
</dbReference>
<dbReference type="SMART" id="SM00220">
    <property type="entry name" value="S_TKc"/>
    <property type="match status" value="1"/>
</dbReference>
<sequence>MWDLTGSGAEPLGPDEPREIGGIPLAGRLGSGGMGRVYLGVHEGRYVAVKQVLPSVAGEEQDFVRRFGHELDNLARLPEEATAPLLASDRDASPPWLATAYVPGLTLSRALELHKGPLPAATLWLLLREAAAGLVPVHERGMVHRDLKPSNVMLTVDGATVIDFGVARATEQSQLTRSGMVVGTPAYMAPEQATTRRDLSGAADVFALGSVLAYAASGRPPFGDESGPAVLYRIVHEEPDLEALRQLDPALADLVAACLAKDAGARPTASELVRRADGHGPFEAPLWPESIAGDLAEKAAFAAHVQEPELPPPASVETRRLGRKGRAPGPGKPPATGEPRERRRRTRVFFAVVPVVVTVGGATLAFQLLPYTFGADDRGAAGPSATATATAPAVAGSSSPGASPSGSASPEKSPTRKEKDEDAGKGADASDGATPASGVGDAEGGSQDGSGGSSASDGSGGSGGSSTSGSSSGGSSTSGGSGGGAAPSGTRHFRNGGNSECLAAASSGAASTGACDGAGTTWTVMPLSDGTFQLGHESGRSCVSAGILNGGTLMLSCNESDLRRFRAGSGGSLVSVRTGGCLDLGNGGVTTTRCSGSASQRWTAF</sequence>
<comment type="similarity">
    <text evidence="1">Belongs to the protein kinase superfamily. NEK Ser/Thr protein kinase family. NIMA subfamily.</text>
</comment>
<dbReference type="SUPFAM" id="SSF56112">
    <property type="entry name" value="Protein kinase-like (PK-like)"/>
    <property type="match status" value="1"/>
</dbReference>
<feature type="transmembrane region" description="Helical" evidence="9">
    <location>
        <begin position="348"/>
        <end position="369"/>
    </location>
</feature>
<dbReference type="PANTHER" id="PTHR43671:SF13">
    <property type="entry name" value="SERINE_THREONINE-PROTEIN KINASE NEK2"/>
    <property type="match status" value="1"/>
</dbReference>
<dbReference type="PANTHER" id="PTHR43671">
    <property type="entry name" value="SERINE/THREONINE-PROTEIN KINASE NEK"/>
    <property type="match status" value="1"/>
</dbReference>
<feature type="binding site" evidence="7">
    <location>
        <position position="50"/>
    </location>
    <ligand>
        <name>ATP</name>
        <dbReference type="ChEBI" id="CHEBI:30616"/>
    </ligand>
</feature>
<evidence type="ECO:0000256" key="9">
    <source>
        <dbReference type="SAM" id="Phobius"/>
    </source>
</evidence>
<dbReference type="GO" id="GO:0016301">
    <property type="term" value="F:kinase activity"/>
    <property type="evidence" value="ECO:0007669"/>
    <property type="project" value="UniProtKB-KW"/>
</dbReference>
<keyword evidence="9" id="KW-0472">Membrane</keyword>
<dbReference type="EC" id="2.7.11.1" evidence="2"/>
<feature type="compositionally biased region" description="Low complexity" evidence="8">
    <location>
        <begin position="380"/>
        <end position="410"/>
    </location>
</feature>
<dbReference type="PROSITE" id="PS50231">
    <property type="entry name" value="RICIN_B_LECTIN"/>
    <property type="match status" value="1"/>
</dbReference>
<accession>A0ABW6WZA5</accession>
<keyword evidence="5 11" id="KW-0418">Kinase</keyword>
<keyword evidence="9" id="KW-1133">Transmembrane helix</keyword>
<feature type="compositionally biased region" description="Basic and acidic residues" evidence="8">
    <location>
        <begin position="413"/>
        <end position="425"/>
    </location>
</feature>
<dbReference type="InterPro" id="IPR011009">
    <property type="entry name" value="Kinase-like_dom_sf"/>
</dbReference>
<dbReference type="Pfam" id="PF00069">
    <property type="entry name" value="Pkinase"/>
    <property type="match status" value="1"/>
</dbReference>
<evidence type="ECO:0000256" key="7">
    <source>
        <dbReference type="PROSITE-ProRule" id="PRU10141"/>
    </source>
</evidence>
<keyword evidence="9" id="KW-0812">Transmembrane</keyword>
<feature type="compositionally biased region" description="Gly residues" evidence="8">
    <location>
        <begin position="476"/>
        <end position="486"/>
    </location>
</feature>
<dbReference type="Gene3D" id="2.80.10.50">
    <property type="match status" value="1"/>
</dbReference>
<evidence type="ECO:0000256" key="2">
    <source>
        <dbReference type="ARBA" id="ARBA00012513"/>
    </source>
</evidence>
<dbReference type="InterPro" id="IPR000772">
    <property type="entry name" value="Ricin_B_lectin"/>
</dbReference>
<dbReference type="InterPro" id="IPR035992">
    <property type="entry name" value="Ricin_B-like_lectins"/>
</dbReference>
<keyword evidence="6 7" id="KW-0067">ATP-binding</keyword>
<dbReference type="Gene3D" id="3.30.200.20">
    <property type="entry name" value="Phosphorylase Kinase, domain 1"/>
    <property type="match status" value="1"/>
</dbReference>
<evidence type="ECO:0000256" key="5">
    <source>
        <dbReference type="ARBA" id="ARBA00022777"/>
    </source>
</evidence>
<evidence type="ECO:0000256" key="8">
    <source>
        <dbReference type="SAM" id="MobiDB-lite"/>
    </source>
</evidence>
<dbReference type="PROSITE" id="PS00108">
    <property type="entry name" value="PROTEIN_KINASE_ST"/>
    <property type="match status" value="1"/>
</dbReference>
<reference evidence="11 12" key="1">
    <citation type="submission" date="2024-10" db="EMBL/GenBank/DDBJ databases">
        <title>The Natural Products Discovery Center: Release of the First 8490 Sequenced Strains for Exploring Actinobacteria Biosynthetic Diversity.</title>
        <authorList>
            <person name="Kalkreuter E."/>
            <person name="Kautsar S.A."/>
            <person name="Yang D."/>
            <person name="Bader C.D."/>
            <person name="Teijaro C.N."/>
            <person name="Fluegel L."/>
            <person name="Davis C.M."/>
            <person name="Simpson J.R."/>
            <person name="Lauterbach L."/>
            <person name="Steele A.D."/>
            <person name="Gui C."/>
            <person name="Meng S."/>
            <person name="Li G."/>
            <person name="Viehrig K."/>
            <person name="Ye F."/>
            <person name="Su P."/>
            <person name="Kiefer A.F."/>
            <person name="Nichols A."/>
            <person name="Cepeda A.J."/>
            <person name="Yan W."/>
            <person name="Fan B."/>
            <person name="Jiang Y."/>
            <person name="Adhikari A."/>
            <person name="Zheng C.-J."/>
            <person name="Schuster L."/>
            <person name="Cowan T.M."/>
            <person name="Smanski M.J."/>
            <person name="Chevrette M.G."/>
            <person name="De Carvalho L.P.S."/>
            <person name="Shen B."/>
        </authorList>
    </citation>
    <scope>NUCLEOTIDE SEQUENCE [LARGE SCALE GENOMIC DNA]</scope>
    <source>
        <strain evidence="11 12">NPDC012540</strain>
    </source>
</reference>
<feature type="domain" description="Protein kinase" evidence="10">
    <location>
        <begin position="23"/>
        <end position="282"/>
    </location>
</feature>
<dbReference type="Gene3D" id="1.10.510.10">
    <property type="entry name" value="Transferase(Phosphotransferase) domain 1"/>
    <property type="match status" value="1"/>
</dbReference>